<dbReference type="PROSITE" id="PS51808">
    <property type="entry name" value="CHCH"/>
    <property type="match status" value="1"/>
</dbReference>
<accession>A0A369KBM1</accession>
<gene>
    <name evidence="8" type="primary">cox12</name>
    <name evidence="8" type="ORF">Hypma_000117</name>
</gene>
<evidence type="ECO:0000313" key="8">
    <source>
        <dbReference type="EMBL" id="RDB30992.1"/>
    </source>
</evidence>
<name>A0A369KBM1_HYPMA</name>
<comment type="similarity">
    <text evidence="3">Belongs to the cytochrome c oxidase subunit 6B family.</text>
</comment>
<comment type="subcellular location">
    <subcellularLocation>
        <location evidence="1">Mitochondrion</location>
    </subcellularLocation>
</comment>
<dbReference type="Gene3D" id="1.10.10.140">
    <property type="entry name" value="Cytochrome c oxidase, subunit VIb"/>
    <property type="match status" value="1"/>
</dbReference>
<dbReference type="STRING" id="39966.A0A369KBM1"/>
<dbReference type="GO" id="GO:0005739">
    <property type="term" value="C:mitochondrion"/>
    <property type="evidence" value="ECO:0007669"/>
    <property type="project" value="UniProtKB-SubCell"/>
</dbReference>
<dbReference type="PANTHER" id="PTHR46281">
    <property type="entry name" value="CYTOCHROME C OXIDASE SUBUNIT 6B"/>
    <property type="match status" value="1"/>
</dbReference>
<comment type="pathway">
    <text evidence="2">Energy metabolism; oxidative phosphorylation.</text>
</comment>
<dbReference type="GO" id="GO:0045277">
    <property type="term" value="C:respiratory chain complex IV"/>
    <property type="evidence" value="ECO:0007669"/>
    <property type="project" value="InterPro"/>
</dbReference>
<dbReference type="Proteomes" id="UP000076154">
    <property type="component" value="Unassembled WGS sequence"/>
</dbReference>
<dbReference type="OrthoDB" id="1107506at2759"/>
<sequence length="88" mass="10070">MSESAATTEQSRFVLQTVGFDARFPNANQTRHCFQAYQDYFKCIAAKGEDFAPCMQFKKAYNSLCPNEWIAKFDEQRQNGTFPASLEP</sequence>
<feature type="disulfide bond" evidence="7">
    <location>
        <begin position="33"/>
        <end position="65"/>
    </location>
</feature>
<dbReference type="FunCoup" id="A0A369KBM1">
    <property type="interactions" value="209"/>
</dbReference>
<comment type="caution">
    <text evidence="8">The sequence shown here is derived from an EMBL/GenBank/DDBJ whole genome shotgun (WGS) entry which is preliminary data.</text>
</comment>
<evidence type="ECO:0000256" key="2">
    <source>
        <dbReference type="ARBA" id="ARBA00004673"/>
    </source>
</evidence>
<evidence type="ECO:0000256" key="1">
    <source>
        <dbReference type="ARBA" id="ARBA00004173"/>
    </source>
</evidence>
<comment type="function">
    <text evidence="6">Component of the cytochrome c oxidase, the last enzyme in the mitochondrial electron transport chain which drives oxidative phosphorylation.</text>
</comment>
<dbReference type="InterPro" id="IPR036549">
    <property type="entry name" value="CX6/COA6-like_sf"/>
</dbReference>
<dbReference type="FunFam" id="1.10.10.140:FF:000001">
    <property type="entry name" value="Cytochrome c oxidase subunit 6B1"/>
    <property type="match status" value="1"/>
</dbReference>
<dbReference type="EMBL" id="LUEZ02000002">
    <property type="protein sequence ID" value="RDB30992.1"/>
    <property type="molecule type" value="Genomic_DNA"/>
</dbReference>
<evidence type="ECO:0000256" key="7">
    <source>
        <dbReference type="PIRSR" id="PIRSR000278-1"/>
    </source>
</evidence>
<evidence type="ECO:0000256" key="6">
    <source>
        <dbReference type="PIRNR" id="PIRNR000278"/>
    </source>
</evidence>
<dbReference type="CDD" id="cd00926">
    <property type="entry name" value="Cyt_c_Oxidase_VIb"/>
    <property type="match status" value="1"/>
</dbReference>
<dbReference type="InterPro" id="IPR003213">
    <property type="entry name" value="Cyt_c_oxidase_su6B"/>
</dbReference>
<protein>
    <recommendedName>
        <fullName evidence="6">Cytochrome c oxidase subunit</fullName>
    </recommendedName>
</protein>
<dbReference type="PANTHER" id="PTHR46281:SF8">
    <property type="entry name" value="CYTOCHROME C OXIDASE SUBUNIT 12, MITOCHONDRIAL"/>
    <property type="match status" value="1"/>
</dbReference>
<keyword evidence="5 7" id="KW-1015">Disulfide bond</keyword>
<dbReference type="InterPro" id="IPR048280">
    <property type="entry name" value="COX6B-like"/>
</dbReference>
<keyword evidence="9" id="KW-1185">Reference proteome</keyword>
<feature type="disulfide bond" evidence="7">
    <location>
        <begin position="43"/>
        <end position="54"/>
    </location>
</feature>
<dbReference type="InParanoid" id="A0A369KBM1"/>
<dbReference type="GO" id="GO:0006123">
    <property type="term" value="P:mitochondrial electron transport, cytochrome c to oxygen"/>
    <property type="evidence" value="ECO:0007669"/>
    <property type="project" value="UniProtKB-ARBA"/>
</dbReference>
<dbReference type="AlphaFoldDB" id="A0A369KBM1"/>
<proteinExistence type="inferred from homology"/>
<evidence type="ECO:0000313" key="9">
    <source>
        <dbReference type="Proteomes" id="UP000076154"/>
    </source>
</evidence>
<evidence type="ECO:0000256" key="3">
    <source>
        <dbReference type="ARBA" id="ARBA00006425"/>
    </source>
</evidence>
<evidence type="ECO:0000256" key="5">
    <source>
        <dbReference type="ARBA" id="ARBA00023157"/>
    </source>
</evidence>
<evidence type="ECO:0000256" key="4">
    <source>
        <dbReference type="ARBA" id="ARBA00023128"/>
    </source>
</evidence>
<keyword evidence="4 6" id="KW-0496">Mitochondrion</keyword>
<dbReference type="Pfam" id="PF02297">
    <property type="entry name" value="COX6B"/>
    <property type="match status" value="1"/>
</dbReference>
<dbReference type="PIRSF" id="PIRSF000278">
    <property type="entry name" value="Cyt_c_oxidase_6B"/>
    <property type="match status" value="1"/>
</dbReference>
<reference evidence="8" key="1">
    <citation type="submission" date="2018-04" db="EMBL/GenBank/DDBJ databases">
        <title>Whole genome sequencing of Hypsizygus marmoreus.</title>
        <authorList>
            <person name="Choi I.-G."/>
            <person name="Min B."/>
            <person name="Kim J.-G."/>
            <person name="Kim S."/>
            <person name="Oh Y.-L."/>
            <person name="Kong W.-S."/>
            <person name="Park H."/>
            <person name="Jeong J."/>
            <person name="Song E.-S."/>
        </authorList>
    </citation>
    <scope>NUCLEOTIDE SEQUENCE [LARGE SCALE GENOMIC DNA]</scope>
    <source>
        <strain evidence="8">51987-8</strain>
    </source>
</reference>
<organism evidence="8 9">
    <name type="scientific">Hypsizygus marmoreus</name>
    <name type="common">White beech mushroom</name>
    <name type="synonym">Agaricus marmoreus</name>
    <dbReference type="NCBI Taxonomy" id="39966"/>
    <lineage>
        <taxon>Eukaryota</taxon>
        <taxon>Fungi</taxon>
        <taxon>Dikarya</taxon>
        <taxon>Basidiomycota</taxon>
        <taxon>Agaricomycotina</taxon>
        <taxon>Agaricomycetes</taxon>
        <taxon>Agaricomycetidae</taxon>
        <taxon>Agaricales</taxon>
        <taxon>Tricholomatineae</taxon>
        <taxon>Lyophyllaceae</taxon>
        <taxon>Hypsizygus</taxon>
    </lineage>
</organism>
<dbReference type="SUPFAM" id="SSF47694">
    <property type="entry name" value="Cytochrome c oxidase subunit h"/>
    <property type="match status" value="1"/>
</dbReference>